<evidence type="ECO:0000256" key="6">
    <source>
        <dbReference type="ARBA" id="ARBA00023316"/>
    </source>
</evidence>
<dbReference type="AlphaFoldDB" id="A0A4R7LC04"/>
<dbReference type="PROSITE" id="PS52029">
    <property type="entry name" value="LD_TPASE"/>
    <property type="match status" value="1"/>
</dbReference>
<sequence length="150" mass="17111">MGRDFRCSIGKGGISRDKREGDGATPVGSHRIVGMLYRPDRLQPPVPWAKPIGPMDLWSDDPTDPSYNQMVREPYSASHERLHRADRLYDLVFLTDWNYPVAVPGKGSAIFIHRWRKPRHPTEGCVAFSAENLLWIAQRIDFGCRIIVKP</sequence>
<dbReference type="PANTHER" id="PTHR38589">
    <property type="entry name" value="BLR0621 PROTEIN"/>
    <property type="match status" value="1"/>
</dbReference>
<keyword evidence="4 7" id="KW-0133">Cell shape</keyword>
<dbReference type="Gene3D" id="2.40.440.10">
    <property type="entry name" value="L,D-transpeptidase catalytic domain-like"/>
    <property type="match status" value="1"/>
</dbReference>
<evidence type="ECO:0000256" key="2">
    <source>
        <dbReference type="ARBA" id="ARBA00005992"/>
    </source>
</evidence>
<dbReference type="GO" id="GO:0071555">
    <property type="term" value="P:cell wall organization"/>
    <property type="evidence" value="ECO:0007669"/>
    <property type="project" value="UniProtKB-UniRule"/>
</dbReference>
<proteinExistence type="inferred from homology"/>
<evidence type="ECO:0000256" key="8">
    <source>
        <dbReference type="SAM" id="MobiDB-lite"/>
    </source>
</evidence>
<evidence type="ECO:0000256" key="5">
    <source>
        <dbReference type="ARBA" id="ARBA00022984"/>
    </source>
</evidence>
<dbReference type="Proteomes" id="UP000294563">
    <property type="component" value="Unassembled WGS sequence"/>
</dbReference>
<dbReference type="EMBL" id="SOBH01000004">
    <property type="protein sequence ID" value="TDT73048.1"/>
    <property type="molecule type" value="Genomic_DNA"/>
</dbReference>
<evidence type="ECO:0000313" key="10">
    <source>
        <dbReference type="EMBL" id="TDT73048.1"/>
    </source>
</evidence>
<organism evidence="10 11">
    <name type="scientific">Litoreibacter halocynthiae</name>
    <dbReference type="NCBI Taxonomy" id="1242689"/>
    <lineage>
        <taxon>Bacteria</taxon>
        <taxon>Pseudomonadati</taxon>
        <taxon>Pseudomonadota</taxon>
        <taxon>Alphaproteobacteria</taxon>
        <taxon>Rhodobacterales</taxon>
        <taxon>Roseobacteraceae</taxon>
        <taxon>Litoreibacter</taxon>
    </lineage>
</organism>
<evidence type="ECO:0000256" key="7">
    <source>
        <dbReference type="PROSITE-ProRule" id="PRU01373"/>
    </source>
</evidence>
<keyword evidence="3" id="KW-0808">Transferase</keyword>
<dbReference type="Pfam" id="PF03734">
    <property type="entry name" value="YkuD"/>
    <property type="match status" value="1"/>
</dbReference>
<gene>
    <name evidence="10" type="ORF">BDE40_3229</name>
</gene>
<evidence type="ECO:0000259" key="9">
    <source>
        <dbReference type="PROSITE" id="PS52029"/>
    </source>
</evidence>
<feature type="active site" description="Proton donor/acceptor" evidence="7">
    <location>
        <position position="113"/>
    </location>
</feature>
<dbReference type="GO" id="GO:0004180">
    <property type="term" value="F:carboxypeptidase activity"/>
    <property type="evidence" value="ECO:0007669"/>
    <property type="project" value="UniProtKB-ARBA"/>
</dbReference>
<keyword evidence="5 7" id="KW-0573">Peptidoglycan synthesis</keyword>
<dbReference type="GO" id="GO:0008360">
    <property type="term" value="P:regulation of cell shape"/>
    <property type="evidence" value="ECO:0007669"/>
    <property type="project" value="UniProtKB-UniRule"/>
</dbReference>
<dbReference type="UniPathway" id="UPA00219"/>
<name>A0A4R7LC04_9RHOB</name>
<dbReference type="InterPro" id="IPR038063">
    <property type="entry name" value="Transpep_catalytic_dom"/>
</dbReference>
<comment type="pathway">
    <text evidence="1 7">Cell wall biogenesis; peptidoglycan biosynthesis.</text>
</comment>
<dbReference type="InterPro" id="IPR005490">
    <property type="entry name" value="LD_TPept_cat_dom"/>
</dbReference>
<evidence type="ECO:0000256" key="4">
    <source>
        <dbReference type="ARBA" id="ARBA00022960"/>
    </source>
</evidence>
<accession>A0A4R7LC04</accession>
<evidence type="ECO:0000256" key="3">
    <source>
        <dbReference type="ARBA" id="ARBA00022679"/>
    </source>
</evidence>
<reference evidence="10 11" key="1">
    <citation type="submission" date="2019-03" db="EMBL/GenBank/DDBJ databases">
        <title>Genomic Encyclopedia of Archaeal and Bacterial Type Strains, Phase II (KMG-II): from individual species to whole genera.</title>
        <authorList>
            <person name="Goeker M."/>
        </authorList>
    </citation>
    <scope>NUCLEOTIDE SEQUENCE [LARGE SCALE GENOMIC DNA]</scope>
    <source>
        <strain evidence="10 11">DSM 29467</strain>
    </source>
</reference>
<keyword evidence="6 7" id="KW-0961">Cell wall biogenesis/degradation</keyword>
<comment type="similarity">
    <text evidence="2">Belongs to the YkuD family.</text>
</comment>
<feature type="region of interest" description="Disordered" evidence="8">
    <location>
        <begin position="1"/>
        <end position="27"/>
    </location>
</feature>
<feature type="domain" description="L,D-TPase catalytic" evidence="9">
    <location>
        <begin position="1"/>
        <end position="149"/>
    </location>
</feature>
<dbReference type="SUPFAM" id="SSF141523">
    <property type="entry name" value="L,D-transpeptidase catalytic domain-like"/>
    <property type="match status" value="1"/>
</dbReference>
<dbReference type="PANTHER" id="PTHR38589:SF1">
    <property type="entry name" value="BLR0621 PROTEIN"/>
    <property type="match status" value="1"/>
</dbReference>
<protein>
    <submittedName>
        <fullName evidence="10">L,D-transpeptidase-like protein</fullName>
    </submittedName>
</protein>
<evidence type="ECO:0000256" key="1">
    <source>
        <dbReference type="ARBA" id="ARBA00004752"/>
    </source>
</evidence>
<evidence type="ECO:0000313" key="11">
    <source>
        <dbReference type="Proteomes" id="UP000294563"/>
    </source>
</evidence>
<dbReference type="GO" id="GO:0016740">
    <property type="term" value="F:transferase activity"/>
    <property type="evidence" value="ECO:0007669"/>
    <property type="project" value="UniProtKB-KW"/>
</dbReference>
<feature type="active site" description="Nucleophile" evidence="7">
    <location>
        <position position="125"/>
    </location>
</feature>
<dbReference type="CDD" id="cd16913">
    <property type="entry name" value="YkuD_like"/>
    <property type="match status" value="1"/>
</dbReference>
<dbReference type="GO" id="GO:0009252">
    <property type="term" value="P:peptidoglycan biosynthetic process"/>
    <property type="evidence" value="ECO:0007669"/>
    <property type="project" value="UniProtKB-UniPathway"/>
</dbReference>
<keyword evidence="11" id="KW-1185">Reference proteome</keyword>
<comment type="caution">
    <text evidence="10">The sequence shown here is derived from an EMBL/GenBank/DDBJ whole genome shotgun (WGS) entry which is preliminary data.</text>
</comment>